<dbReference type="AlphaFoldDB" id="A0A061HA06"/>
<dbReference type="OrthoDB" id="2576580at2759"/>
<dbReference type="KEGG" id="pfp:PFL1_03054"/>
<evidence type="ECO:0000256" key="2">
    <source>
        <dbReference type="SAM" id="SignalP"/>
    </source>
</evidence>
<keyword evidence="2" id="KW-0732">Signal</keyword>
<feature type="region of interest" description="Disordered" evidence="1">
    <location>
        <begin position="118"/>
        <end position="206"/>
    </location>
</feature>
<feature type="compositionally biased region" description="Low complexity" evidence="1">
    <location>
        <begin position="144"/>
        <end position="186"/>
    </location>
</feature>
<name>A0A061HA06_9BASI</name>
<feature type="compositionally biased region" description="Polar residues" evidence="1">
    <location>
        <begin position="192"/>
        <end position="202"/>
    </location>
</feature>
<dbReference type="HOGENOM" id="CLU_096574_0_0_1"/>
<dbReference type="Proteomes" id="UP000053664">
    <property type="component" value="Unassembled WGS sequence"/>
</dbReference>
<gene>
    <name evidence="3" type="ORF">PFL1_03054</name>
</gene>
<sequence>MHAALLFSSLSLLAISAVTGLQVTFPTSSDYWVACGWNVLRWTSDANDPPIFSVSIQAQNKTAINDDELAANSLNTKQGAAEVFVPCIAPTDNIMVHLVNASHYDHKNGLLASSESTSIKANGTTPAPNSHQTKISSRPDPNFAAASTNTSLSAPSTSSSSSSSSNAATGQTAANAGATAAGPTSAKPGSNDPATGSLPNSTGDKKNNAAASGLGMSRASIAAAVVAAVLGGWTLV</sequence>
<evidence type="ECO:0000313" key="4">
    <source>
        <dbReference type="Proteomes" id="UP000053664"/>
    </source>
</evidence>
<organism evidence="3 4">
    <name type="scientific">Pseudozyma flocculosa PF-1</name>
    <dbReference type="NCBI Taxonomy" id="1277687"/>
    <lineage>
        <taxon>Eukaryota</taxon>
        <taxon>Fungi</taxon>
        <taxon>Dikarya</taxon>
        <taxon>Basidiomycota</taxon>
        <taxon>Ustilaginomycotina</taxon>
        <taxon>Ustilaginomycetes</taxon>
        <taxon>Ustilaginales</taxon>
        <taxon>Ustilaginaceae</taxon>
        <taxon>Pseudozyma</taxon>
    </lineage>
</organism>
<feature type="signal peptide" evidence="2">
    <location>
        <begin position="1"/>
        <end position="20"/>
    </location>
</feature>
<feature type="compositionally biased region" description="Polar residues" evidence="1">
    <location>
        <begin position="118"/>
        <end position="136"/>
    </location>
</feature>
<dbReference type="EMBL" id="KE361631">
    <property type="protein sequence ID" value="EPQ29299.1"/>
    <property type="molecule type" value="Genomic_DNA"/>
</dbReference>
<evidence type="ECO:0008006" key="5">
    <source>
        <dbReference type="Google" id="ProtNLM"/>
    </source>
</evidence>
<evidence type="ECO:0000313" key="3">
    <source>
        <dbReference type="EMBL" id="EPQ29299.1"/>
    </source>
</evidence>
<protein>
    <recommendedName>
        <fullName evidence="5">Ser-Thr-rich glycosyl-phosphatidyl-inositol-anchored membrane family-domain-containing protein</fullName>
    </recommendedName>
</protein>
<evidence type="ECO:0000256" key="1">
    <source>
        <dbReference type="SAM" id="MobiDB-lite"/>
    </source>
</evidence>
<dbReference type="GeneID" id="19317165"/>
<proteinExistence type="predicted"/>
<reference evidence="3 4" key="1">
    <citation type="journal article" date="2013" name="Plant Cell">
        <title>The transition from a phytopathogenic smut ancestor to an anamorphic biocontrol agent deciphered by comparative whole-genome analysis.</title>
        <authorList>
            <person name="Lefebvre F."/>
            <person name="Joly D.L."/>
            <person name="Labbe C."/>
            <person name="Teichmann B."/>
            <person name="Linning R."/>
            <person name="Belzile F."/>
            <person name="Bakkeren G."/>
            <person name="Belanger R.R."/>
        </authorList>
    </citation>
    <scope>NUCLEOTIDE SEQUENCE [LARGE SCALE GENOMIC DNA]</scope>
    <source>
        <strain evidence="3 4">PF-1</strain>
    </source>
</reference>
<feature type="chain" id="PRO_5001604053" description="Ser-Thr-rich glycosyl-phosphatidyl-inositol-anchored membrane family-domain-containing protein" evidence="2">
    <location>
        <begin position="21"/>
        <end position="236"/>
    </location>
</feature>
<accession>A0A061HA06</accession>
<dbReference type="RefSeq" id="XP_007878761.1">
    <property type="nucleotide sequence ID" value="XM_007880570.1"/>
</dbReference>